<protein>
    <recommendedName>
        <fullName evidence="4">EamA domain-containing protein</fullName>
    </recommendedName>
</protein>
<evidence type="ECO:0000313" key="3">
    <source>
        <dbReference type="Proteomes" id="UP001595456"/>
    </source>
</evidence>
<name>A0ABV7E171_9SPHN</name>
<sequence length="80" mass="9125">MALFGSRVADWFWSRPYLLLTFTALFWAGNSIVGRAVRDILPPAAFAFWRWAFALFICSSIAALSCWDQQRRAFISTSCP</sequence>
<evidence type="ECO:0000256" key="1">
    <source>
        <dbReference type="SAM" id="Phobius"/>
    </source>
</evidence>
<evidence type="ECO:0008006" key="4">
    <source>
        <dbReference type="Google" id="ProtNLM"/>
    </source>
</evidence>
<reference evidence="3" key="1">
    <citation type="journal article" date="2019" name="Int. J. Syst. Evol. Microbiol.">
        <title>The Global Catalogue of Microorganisms (GCM) 10K type strain sequencing project: providing services to taxonomists for standard genome sequencing and annotation.</title>
        <authorList>
            <consortium name="The Broad Institute Genomics Platform"/>
            <consortium name="The Broad Institute Genome Sequencing Center for Infectious Disease"/>
            <person name="Wu L."/>
            <person name="Ma J."/>
        </authorList>
    </citation>
    <scope>NUCLEOTIDE SEQUENCE [LARGE SCALE GENOMIC DNA]</scope>
    <source>
        <strain evidence="3">KCTC 52607</strain>
    </source>
</reference>
<evidence type="ECO:0000313" key="2">
    <source>
        <dbReference type="EMBL" id="MFC3096243.1"/>
    </source>
</evidence>
<keyword evidence="1" id="KW-1133">Transmembrane helix</keyword>
<gene>
    <name evidence="2" type="ORF">ACFODU_00320</name>
</gene>
<comment type="caution">
    <text evidence="2">The sequence shown here is derived from an EMBL/GenBank/DDBJ whole genome shotgun (WGS) entry which is preliminary data.</text>
</comment>
<feature type="transmembrane region" description="Helical" evidence="1">
    <location>
        <begin position="48"/>
        <end position="67"/>
    </location>
</feature>
<keyword evidence="3" id="KW-1185">Reference proteome</keyword>
<keyword evidence="1" id="KW-0472">Membrane</keyword>
<dbReference type="EMBL" id="JBHRST010000001">
    <property type="protein sequence ID" value="MFC3096243.1"/>
    <property type="molecule type" value="Genomic_DNA"/>
</dbReference>
<proteinExistence type="predicted"/>
<accession>A0ABV7E171</accession>
<dbReference type="RefSeq" id="WP_377922503.1">
    <property type="nucleotide sequence ID" value="NZ_JBHRST010000001.1"/>
</dbReference>
<dbReference type="Proteomes" id="UP001595456">
    <property type="component" value="Unassembled WGS sequence"/>
</dbReference>
<keyword evidence="1" id="KW-0812">Transmembrane</keyword>
<organism evidence="2 3">
    <name type="scientific">Alteraurantiacibacter palmitatis</name>
    <dbReference type="NCBI Taxonomy" id="2054628"/>
    <lineage>
        <taxon>Bacteria</taxon>
        <taxon>Pseudomonadati</taxon>
        <taxon>Pseudomonadota</taxon>
        <taxon>Alphaproteobacteria</taxon>
        <taxon>Sphingomonadales</taxon>
        <taxon>Erythrobacteraceae</taxon>
        <taxon>Alteraurantiacibacter</taxon>
    </lineage>
</organism>